<organism evidence="3 4">
    <name type="scientific">Nannochloropsis gaditana</name>
    <dbReference type="NCBI Taxonomy" id="72520"/>
    <lineage>
        <taxon>Eukaryota</taxon>
        <taxon>Sar</taxon>
        <taxon>Stramenopiles</taxon>
        <taxon>Ochrophyta</taxon>
        <taxon>Eustigmatophyceae</taxon>
        <taxon>Eustigmatales</taxon>
        <taxon>Monodopsidaceae</taxon>
        <taxon>Nannochloropsis</taxon>
    </lineage>
</organism>
<protein>
    <submittedName>
        <fullName evidence="3">PUB domain protein</fullName>
    </submittedName>
</protein>
<gene>
    <name evidence="3" type="ORF">Naga_100447g1</name>
</gene>
<feature type="domain" description="Ubiquitin-like" evidence="2">
    <location>
        <begin position="11"/>
        <end position="86"/>
    </location>
</feature>
<dbReference type="PANTHER" id="PTHR23153:SF38">
    <property type="entry name" value="UBX DOMAIN-CONTAINING PROTEIN 6"/>
    <property type="match status" value="1"/>
</dbReference>
<dbReference type="InterPro" id="IPR036339">
    <property type="entry name" value="PUB-like_dom_sf"/>
</dbReference>
<comment type="caution">
    <text evidence="3">The sequence shown here is derived from an EMBL/GenBank/DDBJ whole genome shotgun (WGS) entry which is preliminary data.</text>
</comment>
<dbReference type="CDD" id="cd17039">
    <property type="entry name" value="Ubl_ubiquitin_like"/>
    <property type="match status" value="1"/>
</dbReference>
<dbReference type="OrthoDB" id="47788at2759"/>
<feature type="compositionally biased region" description="Low complexity" evidence="1">
    <location>
        <begin position="117"/>
        <end position="129"/>
    </location>
</feature>
<evidence type="ECO:0000256" key="1">
    <source>
        <dbReference type="SAM" id="MobiDB-lite"/>
    </source>
</evidence>
<dbReference type="AlphaFoldDB" id="W7TC07"/>
<dbReference type="Pfam" id="PF09409">
    <property type="entry name" value="PUB"/>
    <property type="match status" value="1"/>
</dbReference>
<name>W7TC07_9STRA</name>
<dbReference type="Gene3D" id="1.20.58.2190">
    <property type="match status" value="1"/>
</dbReference>
<sequence>MDKADGDDGKIVIKVKTLKGGGENSVSLKVVPNMTIGELKAQIAASALEVPCESQRLVFQGCMLKDDRKTLAEHKLTEGSCVLLSVLSPSVSNRGSSASPSIASPASSLPSNPSPNNPTSLPSPVIPSPSSTASPAVVILRAAITGVRSSNSPEVGTLALQTLSTMLGNIIANPMEEKFRQFKKSNPAFLRRVGSASGTGAILRAAGFQESAQTWVLQPSEQGWGVLCTAKGEIDAAIAALPPSLPPPGPGASGRQPAMAGLGGGLEGGGGGGRGARMDPTMLATLMGMMQSNPALRAQALRLFGASDGPGQARSVEALLNNPALVNQLAQQYEVREVEGGGSRRGRKRWREGCG</sequence>
<dbReference type="SUPFAM" id="SSF143503">
    <property type="entry name" value="PUG domain-like"/>
    <property type="match status" value="1"/>
</dbReference>
<dbReference type="CDD" id="cd09212">
    <property type="entry name" value="PUB"/>
    <property type="match status" value="1"/>
</dbReference>
<feature type="region of interest" description="Disordered" evidence="1">
    <location>
        <begin position="244"/>
        <end position="275"/>
    </location>
</feature>
<dbReference type="SMART" id="SM00213">
    <property type="entry name" value="UBQ"/>
    <property type="match status" value="1"/>
</dbReference>
<evidence type="ECO:0000259" key="2">
    <source>
        <dbReference type="PROSITE" id="PS50053"/>
    </source>
</evidence>
<feature type="region of interest" description="Disordered" evidence="1">
    <location>
        <begin position="94"/>
        <end position="129"/>
    </location>
</feature>
<reference evidence="3 4" key="1">
    <citation type="journal article" date="2014" name="Mol. Plant">
        <title>Chromosome Scale Genome Assembly and Transcriptome Profiling of Nannochloropsis gaditana in Nitrogen Depletion.</title>
        <authorList>
            <person name="Corteggiani Carpinelli E."/>
            <person name="Telatin A."/>
            <person name="Vitulo N."/>
            <person name="Forcato C."/>
            <person name="D'Angelo M."/>
            <person name="Schiavon R."/>
            <person name="Vezzi A."/>
            <person name="Giacometti G.M."/>
            <person name="Morosinotto T."/>
            <person name="Valle G."/>
        </authorList>
    </citation>
    <scope>NUCLEOTIDE SEQUENCE [LARGE SCALE GENOMIC DNA]</scope>
    <source>
        <strain evidence="3 4">B-31</strain>
    </source>
</reference>
<dbReference type="Gene3D" id="3.10.20.90">
    <property type="entry name" value="Phosphatidylinositol 3-kinase Catalytic Subunit, Chain A, domain 1"/>
    <property type="match status" value="1"/>
</dbReference>
<dbReference type="GO" id="GO:0005737">
    <property type="term" value="C:cytoplasm"/>
    <property type="evidence" value="ECO:0007669"/>
    <property type="project" value="TreeGrafter"/>
</dbReference>
<evidence type="ECO:0000313" key="3">
    <source>
        <dbReference type="EMBL" id="EWM24520.1"/>
    </source>
</evidence>
<dbReference type="InterPro" id="IPR000626">
    <property type="entry name" value="Ubiquitin-like_dom"/>
</dbReference>
<dbReference type="Pfam" id="PF00240">
    <property type="entry name" value="ubiquitin"/>
    <property type="match status" value="1"/>
</dbReference>
<evidence type="ECO:0000313" key="4">
    <source>
        <dbReference type="Proteomes" id="UP000019335"/>
    </source>
</evidence>
<dbReference type="InterPro" id="IPR018997">
    <property type="entry name" value="PUB_domain"/>
</dbReference>
<proteinExistence type="predicted"/>
<dbReference type="EMBL" id="AZIL01001193">
    <property type="protein sequence ID" value="EWM24520.1"/>
    <property type="molecule type" value="Genomic_DNA"/>
</dbReference>
<dbReference type="SMART" id="SM00580">
    <property type="entry name" value="PUG"/>
    <property type="match status" value="1"/>
</dbReference>
<dbReference type="PROSITE" id="PS50053">
    <property type="entry name" value="UBIQUITIN_2"/>
    <property type="match status" value="1"/>
</dbReference>
<dbReference type="PANTHER" id="PTHR23153">
    <property type="entry name" value="UBX-RELATED"/>
    <property type="match status" value="1"/>
</dbReference>
<accession>W7TC07</accession>
<feature type="compositionally biased region" description="Low complexity" evidence="1">
    <location>
        <begin position="94"/>
        <end position="111"/>
    </location>
</feature>
<dbReference type="SUPFAM" id="SSF54236">
    <property type="entry name" value="Ubiquitin-like"/>
    <property type="match status" value="1"/>
</dbReference>
<feature type="compositionally biased region" description="Gly residues" evidence="1">
    <location>
        <begin position="261"/>
        <end position="275"/>
    </location>
</feature>
<keyword evidence="4" id="KW-1185">Reference proteome</keyword>
<dbReference type="InterPro" id="IPR029071">
    <property type="entry name" value="Ubiquitin-like_domsf"/>
</dbReference>
<dbReference type="Proteomes" id="UP000019335">
    <property type="component" value="Chromosome 13"/>
</dbReference>